<dbReference type="Proteomes" id="UP000474296">
    <property type="component" value="Unassembled WGS sequence"/>
</dbReference>
<accession>A0A6M0CE30</accession>
<keyword evidence="2" id="KW-1185">Reference proteome</keyword>
<dbReference type="Pfam" id="PF13585">
    <property type="entry name" value="CHU_C"/>
    <property type="match status" value="1"/>
</dbReference>
<dbReference type="AlphaFoldDB" id="A0A6M0CE30"/>
<name>A0A6M0CE30_9FLAO</name>
<dbReference type="RefSeq" id="WP_164029242.1">
    <property type="nucleotide sequence ID" value="NZ_JAABOQ010000001.1"/>
</dbReference>
<dbReference type="EMBL" id="JAABOQ010000001">
    <property type="protein sequence ID" value="NER15981.1"/>
    <property type="molecule type" value="Genomic_DNA"/>
</dbReference>
<protein>
    <submittedName>
        <fullName evidence="1">T9SS type B sorting domain-containing protein</fullName>
    </submittedName>
</protein>
<organism evidence="1 2">
    <name type="scientific">Spongiivirga citrea</name>
    <dbReference type="NCBI Taxonomy" id="1481457"/>
    <lineage>
        <taxon>Bacteria</taxon>
        <taxon>Pseudomonadati</taxon>
        <taxon>Bacteroidota</taxon>
        <taxon>Flavobacteriia</taxon>
        <taxon>Flavobacteriales</taxon>
        <taxon>Flavobacteriaceae</taxon>
        <taxon>Spongiivirga</taxon>
    </lineage>
</organism>
<reference evidence="1 2" key="1">
    <citation type="submission" date="2020-01" db="EMBL/GenBank/DDBJ databases">
        <title>Spongiivirga citrea KCTC 32990T.</title>
        <authorList>
            <person name="Wang G."/>
        </authorList>
    </citation>
    <scope>NUCLEOTIDE SEQUENCE [LARGE SCALE GENOMIC DNA]</scope>
    <source>
        <strain evidence="1 2">KCTC 32990</strain>
    </source>
</reference>
<evidence type="ECO:0000313" key="2">
    <source>
        <dbReference type="Proteomes" id="UP000474296"/>
    </source>
</evidence>
<comment type="caution">
    <text evidence="1">The sequence shown here is derived from an EMBL/GenBank/DDBJ whole genome shotgun (WGS) entry which is preliminary data.</text>
</comment>
<sequence length="669" mass="74122">MTTNRISAFFLVVFLFFYVEQNQAFSEVFVPPGCVDLTAPINGAVGVAIDTNITWEQEDDALGYRITVSTVTPTAGNIANNVDVGNQLFYDPAADLPANTIIFIQIIPYNLDGPADPACKFQFFSTGTGSVTAGVTDLVECEGQQNFDGLTVFDLTEKNDEISQGDPNIAIFYYLTEQDAIDATNLIVDPENFSNTINPQEIWYRAQDITDPLVFTTGPFNLVVETGVNANNVSVLTLPDTNANGINTFDLTSAYNQITNTTPGLTLQFFEDIDDAQNNSITDEIPNPTAYDNIANPQEVYVRVSNAAGCDEVVRLRLRVGCDFDSATTPVLNSIPPLAVCDDSNGVDRDDIGLFDLERKRNQIYTEIGLAPDVTITFHRTLAEAQNNQNPVTGDLVTGPDFLYVRVDGGSQGCSAQITELTLLVIPLPVIVMPSEFILCLNNLPEPLRINAPFGFDGYEWRRVGDNTVIETDSQIAITEAGMYNLTVFENSPFGPRCEDDMDFEVIASNIATVTDVDVQDIMDNNTLEVFVEGEGDYEYVLDNPEGTYQDSNFFDNVRPGFRTIYIRDKNGCGITEFEVAVIGYPRYFTPNADGFHDTWQIKGIDNSIPTDTKIYIFDRFGKFIKQIRTDSPGWDGLVDGKPYPSTDYWFTVELEDGRNFKGHFALKR</sequence>
<gene>
    <name evidence="1" type="ORF">GWK10_02105</name>
</gene>
<dbReference type="NCBIfam" id="TIGR04131">
    <property type="entry name" value="Bac_Flav_CTERM"/>
    <property type="match status" value="1"/>
</dbReference>
<evidence type="ECO:0000313" key="1">
    <source>
        <dbReference type="EMBL" id="NER15981.1"/>
    </source>
</evidence>
<dbReference type="InterPro" id="IPR026341">
    <property type="entry name" value="T9SS_type_B"/>
</dbReference>
<proteinExistence type="predicted"/>